<reference evidence="5" key="1">
    <citation type="submission" date="2021-03" db="EMBL/GenBank/DDBJ databases">
        <title>Pengzhenrongella sicca gen. nov., sp. nov., a new member of suborder Micrococcineae isolated from High-Arctic tundra soil.</title>
        <authorList>
            <person name="Peng F."/>
        </authorList>
    </citation>
    <scope>NUCLEOTIDE SEQUENCE</scope>
    <source>
        <strain evidence="5">LRZ-2</strain>
    </source>
</reference>
<gene>
    <name evidence="5" type="ORF">J4E96_19160</name>
</gene>
<dbReference type="EMBL" id="CP071868">
    <property type="protein sequence ID" value="QTE29361.1"/>
    <property type="molecule type" value="Genomic_DNA"/>
</dbReference>
<dbReference type="PANTHER" id="PTHR43531">
    <property type="entry name" value="PROTEIN ICFG"/>
    <property type="match status" value="1"/>
</dbReference>
<evidence type="ECO:0000256" key="1">
    <source>
        <dbReference type="ARBA" id="ARBA00022500"/>
    </source>
</evidence>
<keyword evidence="1" id="KW-0145">Chemotaxis</keyword>
<dbReference type="GO" id="GO:0005886">
    <property type="term" value="C:plasma membrane"/>
    <property type="evidence" value="ECO:0007669"/>
    <property type="project" value="TreeGrafter"/>
</dbReference>
<keyword evidence="3" id="KW-0807">Transducer</keyword>
<dbReference type="PROSITE" id="PS50111">
    <property type="entry name" value="CHEMOTAXIS_TRANSDUC_2"/>
    <property type="match status" value="1"/>
</dbReference>
<dbReference type="InterPro" id="IPR004089">
    <property type="entry name" value="MCPsignal_dom"/>
</dbReference>
<sequence length="332" mass="35488">MSDALSMLPPYCDVANAQLTDVVAQTEQAAISLVEHMAGIDALSDVMAGEARDLSATVSSTQSQLAKVSESNMELAHVVHRLTGTHIRRARRLSVLVEDVRGLGLHVSAIEEVTRATKILALNAKIEAARAGAAGAGFAIVADEVRALSERSDAEAKAIGASIRQVAAVLREVLAGDDEFADGEGAIDLSNLPAGEDNAIVREHANVAHALRDLAQLVNEILGETVQAAARVEQTSAELTSRTSGAVGEVQFQDIGRQMIEHVTSMVDDMRQQSVRVIAYTRGEIPACEVRESVRSVDDLRDSHVMERQRDRHAEATGGPWHADALPAIELF</sequence>
<dbReference type="AlphaFoldDB" id="A0A8A4ZD64"/>
<name>A0A8A4ZD64_9MICO</name>
<evidence type="ECO:0000259" key="4">
    <source>
        <dbReference type="PROSITE" id="PS50111"/>
    </source>
</evidence>
<dbReference type="KEGG" id="psic:J4E96_19160"/>
<dbReference type="SUPFAM" id="SSF58104">
    <property type="entry name" value="Methyl-accepting chemotaxis protein (MCP) signaling domain"/>
    <property type="match status" value="1"/>
</dbReference>
<proteinExistence type="inferred from homology"/>
<dbReference type="PANTHER" id="PTHR43531:SF11">
    <property type="entry name" value="METHYL-ACCEPTING CHEMOTAXIS PROTEIN 3"/>
    <property type="match status" value="1"/>
</dbReference>
<evidence type="ECO:0000313" key="5">
    <source>
        <dbReference type="EMBL" id="QTE29361.1"/>
    </source>
</evidence>
<dbReference type="SMART" id="SM00283">
    <property type="entry name" value="MA"/>
    <property type="match status" value="1"/>
</dbReference>
<feature type="domain" description="Methyl-accepting transducer" evidence="4">
    <location>
        <begin position="15"/>
        <end position="251"/>
    </location>
</feature>
<protein>
    <submittedName>
        <fullName evidence="5">Methyl-accepting chemotaxis protein</fullName>
    </submittedName>
</protein>
<evidence type="ECO:0000313" key="6">
    <source>
        <dbReference type="Proteomes" id="UP000663937"/>
    </source>
</evidence>
<dbReference type="RefSeq" id="WP_227423637.1">
    <property type="nucleotide sequence ID" value="NZ_CP071868.1"/>
</dbReference>
<dbReference type="GO" id="GO:0007165">
    <property type="term" value="P:signal transduction"/>
    <property type="evidence" value="ECO:0007669"/>
    <property type="project" value="UniProtKB-KW"/>
</dbReference>
<evidence type="ECO:0000256" key="2">
    <source>
        <dbReference type="ARBA" id="ARBA00029447"/>
    </source>
</evidence>
<dbReference type="Proteomes" id="UP000663937">
    <property type="component" value="Chromosome"/>
</dbReference>
<dbReference type="GO" id="GO:0006935">
    <property type="term" value="P:chemotaxis"/>
    <property type="evidence" value="ECO:0007669"/>
    <property type="project" value="UniProtKB-KW"/>
</dbReference>
<organism evidence="5 6">
    <name type="scientific">Pengzhenrongella sicca</name>
    <dbReference type="NCBI Taxonomy" id="2819238"/>
    <lineage>
        <taxon>Bacteria</taxon>
        <taxon>Bacillati</taxon>
        <taxon>Actinomycetota</taxon>
        <taxon>Actinomycetes</taxon>
        <taxon>Micrococcales</taxon>
        <taxon>Pengzhenrongella</taxon>
    </lineage>
</organism>
<comment type="similarity">
    <text evidence="2">Belongs to the methyl-accepting chemotaxis (MCP) protein family.</text>
</comment>
<evidence type="ECO:0000256" key="3">
    <source>
        <dbReference type="PROSITE-ProRule" id="PRU00284"/>
    </source>
</evidence>
<keyword evidence="6" id="KW-1185">Reference proteome</keyword>
<dbReference type="GO" id="GO:0004888">
    <property type="term" value="F:transmembrane signaling receptor activity"/>
    <property type="evidence" value="ECO:0007669"/>
    <property type="project" value="TreeGrafter"/>
</dbReference>
<dbReference type="Pfam" id="PF00015">
    <property type="entry name" value="MCPsignal"/>
    <property type="match status" value="1"/>
</dbReference>
<dbReference type="Gene3D" id="1.10.287.950">
    <property type="entry name" value="Methyl-accepting chemotaxis protein"/>
    <property type="match status" value="1"/>
</dbReference>
<dbReference type="InterPro" id="IPR051310">
    <property type="entry name" value="MCP_chemotaxis"/>
</dbReference>
<accession>A0A8A4ZD64</accession>